<dbReference type="InterPro" id="IPR033414">
    <property type="entry name" value="Sensor_dom"/>
</dbReference>
<evidence type="ECO:0000256" key="5">
    <source>
        <dbReference type="SAM" id="Phobius"/>
    </source>
</evidence>
<dbReference type="Gene3D" id="3.30.450.20">
    <property type="entry name" value="PAS domain"/>
    <property type="match status" value="1"/>
</dbReference>
<dbReference type="InterPro" id="IPR036097">
    <property type="entry name" value="HisK_dim/P_sf"/>
</dbReference>
<dbReference type="SMART" id="SM00387">
    <property type="entry name" value="HATPase_c"/>
    <property type="match status" value="1"/>
</dbReference>
<dbReference type="SMART" id="SM00448">
    <property type="entry name" value="REC"/>
    <property type="match status" value="1"/>
</dbReference>
<protein>
    <recommendedName>
        <fullName evidence="2">histidine kinase</fullName>
        <ecNumber evidence="2">2.7.13.3</ecNumber>
    </recommendedName>
</protein>
<gene>
    <name evidence="8" type="ORF">IMCC3135_18340</name>
</gene>
<dbReference type="Pfam" id="PF00512">
    <property type="entry name" value="HisKA"/>
    <property type="match status" value="1"/>
</dbReference>
<dbReference type="InterPro" id="IPR035965">
    <property type="entry name" value="PAS-like_dom_sf"/>
</dbReference>
<dbReference type="AlphaFoldDB" id="A0A2Z2P0K8"/>
<dbReference type="Pfam" id="PF00072">
    <property type="entry name" value="Response_reg"/>
    <property type="match status" value="1"/>
</dbReference>
<evidence type="ECO:0000259" key="7">
    <source>
        <dbReference type="PROSITE" id="PS50110"/>
    </source>
</evidence>
<dbReference type="InterPro" id="IPR011006">
    <property type="entry name" value="CheY-like_superfamily"/>
</dbReference>
<dbReference type="InterPro" id="IPR003661">
    <property type="entry name" value="HisK_dim/P_dom"/>
</dbReference>
<dbReference type="PRINTS" id="PR00344">
    <property type="entry name" value="BCTRLSENSOR"/>
</dbReference>
<keyword evidence="5" id="KW-0472">Membrane</keyword>
<dbReference type="GO" id="GO:0000155">
    <property type="term" value="F:phosphorelay sensor kinase activity"/>
    <property type="evidence" value="ECO:0007669"/>
    <property type="project" value="InterPro"/>
</dbReference>
<dbReference type="Pfam" id="PF17149">
    <property type="entry name" value="CHASE5"/>
    <property type="match status" value="1"/>
</dbReference>
<organism evidence="8 9">
    <name type="scientific">Granulosicoccus antarcticus IMCC3135</name>
    <dbReference type="NCBI Taxonomy" id="1192854"/>
    <lineage>
        <taxon>Bacteria</taxon>
        <taxon>Pseudomonadati</taxon>
        <taxon>Pseudomonadota</taxon>
        <taxon>Gammaproteobacteria</taxon>
        <taxon>Chromatiales</taxon>
        <taxon>Granulosicoccaceae</taxon>
        <taxon>Granulosicoccus</taxon>
    </lineage>
</organism>
<dbReference type="KEGG" id="gai:IMCC3135_18340"/>
<evidence type="ECO:0000313" key="9">
    <source>
        <dbReference type="Proteomes" id="UP000250079"/>
    </source>
</evidence>
<evidence type="ECO:0000256" key="4">
    <source>
        <dbReference type="PROSITE-ProRule" id="PRU00169"/>
    </source>
</evidence>
<dbReference type="EMBL" id="CP018632">
    <property type="protein sequence ID" value="ASJ73747.1"/>
    <property type="molecule type" value="Genomic_DNA"/>
</dbReference>
<dbReference type="InterPro" id="IPR001789">
    <property type="entry name" value="Sig_transdc_resp-reg_receiver"/>
</dbReference>
<feature type="transmembrane region" description="Helical" evidence="5">
    <location>
        <begin position="131"/>
        <end position="150"/>
    </location>
</feature>
<dbReference type="SMART" id="SM00388">
    <property type="entry name" value="HisKA"/>
    <property type="match status" value="1"/>
</dbReference>
<feature type="domain" description="Response regulatory" evidence="7">
    <location>
        <begin position="605"/>
        <end position="721"/>
    </location>
</feature>
<dbReference type="PANTHER" id="PTHR43065">
    <property type="entry name" value="SENSOR HISTIDINE KINASE"/>
    <property type="match status" value="1"/>
</dbReference>
<dbReference type="SUPFAM" id="SSF47384">
    <property type="entry name" value="Homodimeric domain of signal transducing histidine kinase"/>
    <property type="match status" value="1"/>
</dbReference>
<keyword evidence="3 4" id="KW-0597">Phosphoprotein</keyword>
<dbReference type="Pfam" id="PF02518">
    <property type="entry name" value="HATPase_c"/>
    <property type="match status" value="1"/>
</dbReference>
<dbReference type="InterPro" id="IPR005467">
    <property type="entry name" value="His_kinase_dom"/>
</dbReference>
<dbReference type="SUPFAM" id="SSF55874">
    <property type="entry name" value="ATPase domain of HSP90 chaperone/DNA topoisomerase II/histidine kinase"/>
    <property type="match status" value="1"/>
</dbReference>
<dbReference type="PANTHER" id="PTHR43065:SF49">
    <property type="entry name" value="HISTIDINE KINASE"/>
    <property type="match status" value="1"/>
</dbReference>
<dbReference type="Gene3D" id="3.30.565.10">
    <property type="entry name" value="Histidine kinase-like ATPase, C-terminal domain"/>
    <property type="match status" value="1"/>
</dbReference>
<dbReference type="CDD" id="cd00082">
    <property type="entry name" value="HisKA"/>
    <property type="match status" value="1"/>
</dbReference>
<comment type="catalytic activity">
    <reaction evidence="1">
        <text>ATP + protein L-histidine = ADP + protein N-phospho-L-histidine.</text>
        <dbReference type="EC" id="2.7.13.3"/>
    </reaction>
</comment>
<dbReference type="Gene3D" id="3.40.50.2300">
    <property type="match status" value="1"/>
</dbReference>
<reference evidence="8 9" key="1">
    <citation type="submission" date="2016-12" db="EMBL/GenBank/DDBJ databases">
        <authorList>
            <person name="Song W.-J."/>
            <person name="Kurnit D.M."/>
        </authorList>
    </citation>
    <scope>NUCLEOTIDE SEQUENCE [LARGE SCALE GENOMIC DNA]</scope>
    <source>
        <strain evidence="8 9">IMCC3135</strain>
    </source>
</reference>
<dbReference type="PROSITE" id="PS50110">
    <property type="entry name" value="RESPONSE_REGULATORY"/>
    <property type="match status" value="1"/>
</dbReference>
<sequence>MVLPLFITLLLACFLAVMGTYQYSLHQLDEKIERVGQVYKPYIEELLWQLDIENIEYQLQGFIALDSIKYAVVKDSTGRRIEAGETQPDLSVPRIVVPLGYVNHKGDVESIGSLSIHASEEGVWASVRQQVVTLVLIYLAVAFIVSFLVMRQFNLKVLTPMFELVKQLRKPLEDLRDLRLHLKRESVAEDADELDELVGAIHQMRDQILSGREELHKGVSRLAEAAKLAGLGYCTFDANMDHIIDCDQNYADFHGKSIETMRSLQVGEDIEQTMMNAEDTIRSLESRERILTQHRDTQTYRINFPDGQFRHIRQSFLAKFSSQGIKLGIDAVAQDVTDEILKQEILVQTQKNEAVGKLTGGVAHDFNNILAIILGNVEILNERSKDISLQRYAKATLKAVNQGARLTQQLLSFARKQPLSPKVLDVAKRIRDSAMLLQTSVGDSIRLEIIADGGLWRTKVDPVQLEAVVLNLVVNARDAMSEGGYLTLEVSNARLDHEYAKAHTEVQAGNYVCIALTDTGTGMSEEVAKQAIEPFFTTKKVGKGTGLGLSMAFGFAKQSEGHLKIYSELGIGTTIKLYLPREQSEIDVVPPVAVPENSYKLHGLKVFLIEDNEELREMFSEQMMSLGCVVHSAYDEDSVLKLASEVDSIDVILSDIIIPGTKNGRVLVKELRGFYPEATAIYMSGFTENSVVHNGRLDDGIIFLQKPFRLADLERVLAENLPAHVN</sequence>
<evidence type="ECO:0000256" key="2">
    <source>
        <dbReference type="ARBA" id="ARBA00012438"/>
    </source>
</evidence>
<dbReference type="SUPFAM" id="SSF55785">
    <property type="entry name" value="PYP-like sensor domain (PAS domain)"/>
    <property type="match status" value="1"/>
</dbReference>
<keyword evidence="5" id="KW-1133">Transmembrane helix</keyword>
<dbReference type="EC" id="2.7.13.3" evidence="2"/>
<evidence type="ECO:0000256" key="3">
    <source>
        <dbReference type="ARBA" id="ARBA00022553"/>
    </source>
</evidence>
<dbReference type="Gene3D" id="1.10.287.130">
    <property type="match status" value="1"/>
</dbReference>
<proteinExistence type="predicted"/>
<name>A0A2Z2P0K8_9GAMM</name>
<dbReference type="Proteomes" id="UP000250079">
    <property type="component" value="Chromosome"/>
</dbReference>
<dbReference type="InterPro" id="IPR003594">
    <property type="entry name" value="HATPase_dom"/>
</dbReference>
<feature type="domain" description="Histidine kinase" evidence="6">
    <location>
        <begin position="361"/>
        <end position="583"/>
    </location>
</feature>
<dbReference type="PROSITE" id="PS50109">
    <property type="entry name" value="HIS_KIN"/>
    <property type="match status" value="1"/>
</dbReference>
<feature type="modified residue" description="4-aspartylphosphate" evidence="4">
    <location>
        <position position="655"/>
    </location>
</feature>
<evidence type="ECO:0000256" key="1">
    <source>
        <dbReference type="ARBA" id="ARBA00000085"/>
    </source>
</evidence>
<dbReference type="SUPFAM" id="SSF52172">
    <property type="entry name" value="CheY-like"/>
    <property type="match status" value="1"/>
</dbReference>
<keyword evidence="5" id="KW-0812">Transmembrane</keyword>
<evidence type="ECO:0000313" key="8">
    <source>
        <dbReference type="EMBL" id="ASJ73747.1"/>
    </source>
</evidence>
<evidence type="ECO:0000259" key="6">
    <source>
        <dbReference type="PROSITE" id="PS50109"/>
    </source>
</evidence>
<accession>A0A2Z2P0K8</accession>
<dbReference type="InterPro" id="IPR004358">
    <property type="entry name" value="Sig_transdc_His_kin-like_C"/>
</dbReference>
<dbReference type="InterPro" id="IPR036890">
    <property type="entry name" value="HATPase_C_sf"/>
</dbReference>
<keyword evidence="9" id="KW-1185">Reference proteome</keyword>